<evidence type="ECO:0000313" key="2">
    <source>
        <dbReference type="EMBL" id="KIO13207.1"/>
    </source>
</evidence>
<feature type="region of interest" description="Disordered" evidence="1">
    <location>
        <begin position="1"/>
        <end position="46"/>
    </location>
</feature>
<keyword evidence="3" id="KW-1185">Reference proteome</keyword>
<dbReference type="OrthoDB" id="10466013at2759"/>
<dbReference type="Proteomes" id="UP000054217">
    <property type="component" value="Unassembled WGS sequence"/>
</dbReference>
<dbReference type="HOGENOM" id="CLU_167014_0_0_1"/>
<gene>
    <name evidence="2" type="ORF">M404DRAFT_18700</name>
</gene>
<feature type="compositionally biased region" description="Low complexity" evidence="1">
    <location>
        <begin position="8"/>
        <end position="19"/>
    </location>
</feature>
<dbReference type="EMBL" id="KN831946">
    <property type="protein sequence ID" value="KIO13207.1"/>
    <property type="molecule type" value="Genomic_DNA"/>
</dbReference>
<reference evidence="2 3" key="1">
    <citation type="submission" date="2014-04" db="EMBL/GenBank/DDBJ databases">
        <authorList>
            <consortium name="DOE Joint Genome Institute"/>
            <person name="Kuo A."/>
            <person name="Kohler A."/>
            <person name="Costa M.D."/>
            <person name="Nagy L.G."/>
            <person name="Floudas D."/>
            <person name="Copeland A."/>
            <person name="Barry K.W."/>
            <person name="Cichocki N."/>
            <person name="Veneault-Fourrey C."/>
            <person name="LaButti K."/>
            <person name="Lindquist E.A."/>
            <person name="Lipzen A."/>
            <person name="Lundell T."/>
            <person name="Morin E."/>
            <person name="Murat C."/>
            <person name="Sun H."/>
            <person name="Tunlid A."/>
            <person name="Henrissat B."/>
            <person name="Grigoriev I.V."/>
            <person name="Hibbett D.S."/>
            <person name="Martin F."/>
            <person name="Nordberg H.P."/>
            <person name="Cantor M.N."/>
            <person name="Hua S.X."/>
        </authorList>
    </citation>
    <scope>NUCLEOTIDE SEQUENCE [LARGE SCALE GENOMIC DNA]</scope>
    <source>
        <strain evidence="2 3">Marx 270</strain>
    </source>
</reference>
<feature type="compositionally biased region" description="Acidic residues" evidence="1">
    <location>
        <begin position="23"/>
        <end position="33"/>
    </location>
</feature>
<dbReference type="AlphaFoldDB" id="A0A0C3KUC7"/>
<name>A0A0C3KUC7_PISTI</name>
<protein>
    <submittedName>
        <fullName evidence="2">Uncharacterized protein</fullName>
    </submittedName>
</protein>
<evidence type="ECO:0000256" key="1">
    <source>
        <dbReference type="SAM" id="MobiDB-lite"/>
    </source>
</evidence>
<accession>A0A0C3KUC7</accession>
<organism evidence="2 3">
    <name type="scientific">Pisolithus tinctorius Marx 270</name>
    <dbReference type="NCBI Taxonomy" id="870435"/>
    <lineage>
        <taxon>Eukaryota</taxon>
        <taxon>Fungi</taxon>
        <taxon>Dikarya</taxon>
        <taxon>Basidiomycota</taxon>
        <taxon>Agaricomycotina</taxon>
        <taxon>Agaricomycetes</taxon>
        <taxon>Agaricomycetidae</taxon>
        <taxon>Boletales</taxon>
        <taxon>Sclerodermatineae</taxon>
        <taxon>Pisolithaceae</taxon>
        <taxon>Pisolithus</taxon>
    </lineage>
</organism>
<reference evidence="3" key="2">
    <citation type="submission" date="2015-01" db="EMBL/GenBank/DDBJ databases">
        <title>Evolutionary Origins and Diversification of the Mycorrhizal Mutualists.</title>
        <authorList>
            <consortium name="DOE Joint Genome Institute"/>
            <consortium name="Mycorrhizal Genomics Consortium"/>
            <person name="Kohler A."/>
            <person name="Kuo A."/>
            <person name="Nagy L.G."/>
            <person name="Floudas D."/>
            <person name="Copeland A."/>
            <person name="Barry K.W."/>
            <person name="Cichocki N."/>
            <person name="Veneault-Fourrey C."/>
            <person name="LaButti K."/>
            <person name="Lindquist E.A."/>
            <person name="Lipzen A."/>
            <person name="Lundell T."/>
            <person name="Morin E."/>
            <person name="Murat C."/>
            <person name="Riley R."/>
            <person name="Ohm R."/>
            <person name="Sun H."/>
            <person name="Tunlid A."/>
            <person name="Henrissat B."/>
            <person name="Grigoriev I.V."/>
            <person name="Hibbett D.S."/>
            <person name="Martin F."/>
        </authorList>
    </citation>
    <scope>NUCLEOTIDE SEQUENCE [LARGE SCALE GENOMIC DNA]</scope>
    <source>
        <strain evidence="3">Marx 270</strain>
    </source>
</reference>
<proteinExistence type="predicted"/>
<evidence type="ECO:0000313" key="3">
    <source>
        <dbReference type="Proteomes" id="UP000054217"/>
    </source>
</evidence>
<dbReference type="InParanoid" id="A0A0C3KUC7"/>
<sequence length="96" mass="10489">MVNRTYNKSSKAAKAGPSKRAADDDDDNDDVEVVESHTCAKGKAPVHGRLDPKVVADLSQLLRLLHVEATESHAAYLRLQVHMDQLAEALEKIGVE</sequence>